<protein>
    <submittedName>
        <fullName evidence="3">DUF2059 domain-containing protein</fullName>
    </submittedName>
</protein>
<feature type="domain" description="DUF2059" evidence="2">
    <location>
        <begin position="90"/>
        <end position="126"/>
    </location>
</feature>
<feature type="chain" id="PRO_5046634935" evidence="1">
    <location>
        <begin position="25"/>
        <end position="274"/>
    </location>
</feature>
<gene>
    <name evidence="3" type="ORF">ACFO5X_25685</name>
</gene>
<dbReference type="PROSITE" id="PS51318">
    <property type="entry name" value="TAT"/>
    <property type="match status" value="1"/>
</dbReference>
<evidence type="ECO:0000313" key="3">
    <source>
        <dbReference type="EMBL" id="MFC4671967.1"/>
    </source>
</evidence>
<feature type="signal peptide" evidence="1">
    <location>
        <begin position="1"/>
        <end position="24"/>
    </location>
</feature>
<dbReference type="EMBL" id="JBHSGI010000034">
    <property type="protein sequence ID" value="MFC4671967.1"/>
    <property type="molecule type" value="Genomic_DNA"/>
</dbReference>
<proteinExistence type="predicted"/>
<dbReference type="InterPro" id="IPR018637">
    <property type="entry name" value="DUF2059"/>
</dbReference>
<keyword evidence="1" id="KW-0732">Signal</keyword>
<dbReference type="RefSeq" id="WP_380723064.1">
    <property type="nucleotide sequence ID" value="NZ_JBHSGI010000034.1"/>
</dbReference>
<sequence length="274" mass="29925">MTGFTRRAVLGVVAALGLALPAAAADEVARLARALMFPEVVDTLRVEGLAYGEDIDTDMLGGAGGAHFAAQVSEIYDTGRILATMETKLGEGLTAEEMDACLDFLESPVGQRILRLEVTARDAMTDTEVADFAKESYAKAEAEGLPRLQLIARFIEVNALIDHNVAGALSSNYRFFRGLSDASSEKMSEGEIMDRVWEQEAEVRRDTVDWMNGFLFMAYGPLSDEEMRAYVDFSETPAGQSLNKALFAGFDSAFDRIYYELGQAAGRVLNSRDI</sequence>
<reference evidence="4" key="1">
    <citation type="journal article" date="2019" name="Int. J. Syst. Evol. Microbiol.">
        <title>The Global Catalogue of Microorganisms (GCM) 10K type strain sequencing project: providing services to taxonomists for standard genome sequencing and annotation.</title>
        <authorList>
            <consortium name="The Broad Institute Genomics Platform"/>
            <consortium name="The Broad Institute Genome Sequencing Center for Infectious Disease"/>
            <person name="Wu L."/>
            <person name="Ma J."/>
        </authorList>
    </citation>
    <scope>NUCLEOTIDE SEQUENCE [LARGE SCALE GENOMIC DNA]</scope>
    <source>
        <strain evidence="4">CGMCC 4.7283</strain>
    </source>
</reference>
<evidence type="ECO:0000256" key="1">
    <source>
        <dbReference type="SAM" id="SignalP"/>
    </source>
</evidence>
<evidence type="ECO:0000313" key="4">
    <source>
        <dbReference type="Proteomes" id="UP001595973"/>
    </source>
</evidence>
<name>A0ABV9KP61_9RHOB</name>
<dbReference type="Proteomes" id="UP001595973">
    <property type="component" value="Unassembled WGS sequence"/>
</dbReference>
<dbReference type="InterPro" id="IPR006311">
    <property type="entry name" value="TAT_signal"/>
</dbReference>
<keyword evidence="4" id="KW-1185">Reference proteome</keyword>
<comment type="caution">
    <text evidence="3">The sequence shown here is derived from an EMBL/GenBank/DDBJ whole genome shotgun (WGS) entry which is preliminary data.</text>
</comment>
<evidence type="ECO:0000259" key="2">
    <source>
        <dbReference type="Pfam" id="PF09832"/>
    </source>
</evidence>
<dbReference type="Pfam" id="PF09832">
    <property type="entry name" value="DUF2059"/>
    <property type="match status" value="1"/>
</dbReference>
<organism evidence="3 4">
    <name type="scientific">Seohaeicola nanhaiensis</name>
    <dbReference type="NCBI Taxonomy" id="1387282"/>
    <lineage>
        <taxon>Bacteria</taxon>
        <taxon>Pseudomonadati</taxon>
        <taxon>Pseudomonadota</taxon>
        <taxon>Alphaproteobacteria</taxon>
        <taxon>Rhodobacterales</taxon>
        <taxon>Roseobacteraceae</taxon>
        <taxon>Seohaeicola</taxon>
    </lineage>
</organism>
<accession>A0ABV9KP61</accession>